<dbReference type="EMBL" id="JAMZIH010004276">
    <property type="protein sequence ID" value="KAJ1676344.1"/>
    <property type="molecule type" value="Genomic_DNA"/>
</dbReference>
<organism evidence="1 2">
    <name type="scientific">Spiromyces aspiralis</name>
    <dbReference type="NCBI Taxonomy" id="68401"/>
    <lineage>
        <taxon>Eukaryota</taxon>
        <taxon>Fungi</taxon>
        <taxon>Fungi incertae sedis</taxon>
        <taxon>Zoopagomycota</taxon>
        <taxon>Kickxellomycotina</taxon>
        <taxon>Kickxellomycetes</taxon>
        <taxon>Kickxellales</taxon>
        <taxon>Kickxellaceae</taxon>
        <taxon>Spiromyces</taxon>
    </lineage>
</organism>
<evidence type="ECO:0000313" key="1">
    <source>
        <dbReference type="EMBL" id="KAJ1676344.1"/>
    </source>
</evidence>
<proteinExistence type="predicted"/>
<sequence>PAFDTSSAEGLIPVNPGDEGKPIYIPRFIGNILKQHQIEGIQFMWKHIVMFAKSGGAEHGCVLAHSMGLGKTLQVIAFIYTLMSEVTKKNSAIPASFKSKRVLVICPATIQSNWCDEFRLWFRDHVKEASRVFPQVYNFSKAKRTMPHRLALLQQWFEYGGVMVMSYQAFRSLADYAPSGCSAASSTNVSSQILKYLIDPGPCLVIADEGHNIKNAKAR</sequence>
<gene>
    <name evidence="1" type="ORF">EV182_008379</name>
</gene>
<dbReference type="Proteomes" id="UP001145114">
    <property type="component" value="Unassembled WGS sequence"/>
</dbReference>
<feature type="non-terminal residue" evidence="1">
    <location>
        <position position="1"/>
    </location>
</feature>
<feature type="non-terminal residue" evidence="1">
    <location>
        <position position="219"/>
    </location>
</feature>
<protein>
    <submittedName>
        <fullName evidence="1">Uncharacterized protein</fullName>
    </submittedName>
</protein>
<name>A0ACC1HQW5_9FUNG</name>
<accession>A0ACC1HQW5</accession>
<comment type="caution">
    <text evidence="1">The sequence shown here is derived from an EMBL/GenBank/DDBJ whole genome shotgun (WGS) entry which is preliminary data.</text>
</comment>
<keyword evidence="2" id="KW-1185">Reference proteome</keyword>
<reference evidence="1" key="1">
    <citation type="submission" date="2022-06" db="EMBL/GenBank/DDBJ databases">
        <title>Phylogenomic reconstructions and comparative analyses of Kickxellomycotina fungi.</title>
        <authorList>
            <person name="Reynolds N.K."/>
            <person name="Stajich J.E."/>
            <person name="Barry K."/>
            <person name="Grigoriev I.V."/>
            <person name="Crous P."/>
            <person name="Smith M.E."/>
        </authorList>
    </citation>
    <scope>NUCLEOTIDE SEQUENCE</scope>
    <source>
        <strain evidence="1">RSA 2271</strain>
    </source>
</reference>
<evidence type="ECO:0000313" key="2">
    <source>
        <dbReference type="Proteomes" id="UP001145114"/>
    </source>
</evidence>